<dbReference type="RefSeq" id="WP_142088070.1">
    <property type="nucleotide sequence ID" value="NZ_SZUV01000001.1"/>
</dbReference>
<dbReference type="EMBL" id="SZUV01000001">
    <property type="protein sequence ID" value="TQN51902.1"/>
    <property type="molecule type" value="Genomic_DNA"/>
</dbReference>
<sequence length="267" mass="29200">MFTHNTLVSGFIVIKDAKVDAALFEANHLIGEAEWKKGYSEDKCKQTRAIFKKHGAVFVTKLSGPLLGLSTKENKDSSGNTYQKVRITLGKDIVSLEVDTELCQRLLPKLEAVAEMGAGTEITISAFPVKEERNGRQFVNHTASVKAEGKEVKGQSHFKEAAAASSAAVSAMKSAGIKSKDALEAARQAAKVQYFWELAERIAQIFPAESKEDAPSPLFVKTLKRISDVDASKLDDAQIWVDSHFTGTELALLTEAIYRRRDALEAA</sequence>
<gene>
    <name evidence="1" type="ORF">DLNHIDIE_01783</name>
</gene>
<organism evidence="1 2">
    <name type="scientific">Acidithiobacillus thiooxidans ATCC 19377</name>
    <dbReference type="NCBI Taxonomy" id="637390"/>
    <lineage>
        <taxon>Bacteria</taxon>
        <taxon>Pseudomonadati</taxon>
        <taxon>Pseudomonadota</taxon>
        <taxon>Acidithiobacillia</taxon>
        <taxon>Acidithiobacillales</taxon>
        <taxon>Acidithiobacillaceae</taxon>
        <taxon>Acidithiobacillus</taxon>
    </lineage>
</organism>
<dbReference type="Proteomes" id="UP000315403">
    <property type="component" value="Unassembled WGS sequence"/>
</dbReference>
<name>A0A543Q6F7_ACITH</name>
<proteinExistence type="predicted"/>
<evidence type="ECO:0000313" key="2">
    <source>
        <dbReference type="Proteomes" id="UP000315403"/>
    </source>
</evidence>
<accession>A0A543Q6F7</accession>
<dbReference type="AlphaFoldDB" id="A0A543Q6F7"/>
<comment type="caution">
    <text evidence="1">The sequence shown here is derived from an EMBL/GenBank/DDBJ whole genome shotgun (WGS) entry which is preliminary data.</text>
</comment>
<evidence type="ECO:0000313" key="1">
    <source>
        <dbReference type="EMBL" id="TQN51902.1"/>
    </source>
</evidence>
<reference evidence="1 2" key="1">
    <citation type="submission" date="2019-03" db="EMBL/GenBank/DDBJ databases">
        <title>New insights into Acidothiobacillus thiooxidans sulfur metabolism through coupled gene expression, solution geochemistry, microscopy and spectroscopy analyses.</title>
        <authorList>
            <person name="Camacho D."/>
            <person name="Frazao R."/>
            <person name="Fouillen A."/>
            <person name="Nanci A."/>
            <person name="Lang B.F."/>
            <person name="Apte S.C."/>
            <person name="Baron C."/>
            <person name="Warren L.A."/>
        </authorList>
    </citation>
    <scope>NUCLEOTIDE SEQUENCE [LARGE SCALE GENOMIC DNA]</scope>
    <source>
        <strain evidence="1 2">ATCC 19377</strain>
    </source>
</reference>
<protein>
    <submittedName>
        <fullName evidence="1">Uncharacterized protein</fullName>
    </submittedName>
</protein>